<gene>
    <name evidence="2" type="ORF">GCM10023230_12410</name>
</gene>
<evidence type="ECO:0000313" key="2">
    <source>
        <dbReference type="EMBL" id="GAA4764373.1"/>
    </source>
</evidence>
<accession>A0ABP8ZRU8</accession>
<protein>
    <submittedName>
        <fullName evidence="2">Uncharacterized protein</fullName>
    </submittedName>
</protein>
<dbReference type="EMBL" id="BAABIP010000008">
    <property type="protein sequence ID" value="GAA4764373.1"/>
    <property type="molecule type" value="Genomic_DNA"/>
</dbReference>
<reference evidence="3" key="1">
    <citation type="journal article" date="2019" name="Int. J. Syst. Evol. Microbiol.">
        <title>The Global Catalogue of Microorganisms (GCM) 10K type strain sequencing project: providing services to taxonomists for standard genome sequencing and annotation.</title>
        <authorList>
            <consortium name="The Broad Institute Genomics Platform"/>
            <consortium name="The Broad Institute Genome Sequencing Center for Infectious Disease"/>
            <person name="Wu L."/>
            <person name="Ma J."/>
        </authorList>
    </citation>
    <scope>NUCLEOTIDE SEQUENCE [LARGE SCALE GENOMIC DNA]</scope>
    <source>
        <strain evidence="3">JCM 18198</strain>
    </source>
</reference>
<dbReference type="RefSeq" id="WP_264542825.1">
    <property type="nucleotide sequence ID" value="NZ_BAABIP010000008.1"/>
</dbReference>
<keyword evidence="3" id="KW-1185">Reference proteome</keyword>
<evidence type="ECO:0000313" key="3">
    <source>
        <dbReference type="Proteomes" id="UP001500141"/>
    </source>
</evidence>
<keyword evidence="1" id="KW-0732">Signal</keyword>
<sequence>MKKLVASLALVVLFSTSTFAQEVKKETSAKKAKTEKACTTEEKKACSTDKKACCASKSAVKKA</sequence>
<comment type="caution">
    <text evidence="2">The sequence shown here is derived from an EMBL/GenBank/DDBJ whole genome shotgun (WGS) entry which is preliminary data.</text>
</comment>
<name>A0ABP8ZRU8_9FLAO</name>
<dbReference type="Proteomes" id="UP001500141">
    <property type="component" value="Unassembled WGS sequence"/>
</dbReference>
<feature type="signal peptide" evidence="1">
    <location>
        <begin position="1"/>
        <end position="20"/>
    </location>
</feature>
<proteinExistence type="predicted"/>
<organism evidence="2 3">
    <name type="scientific">Flavobacterium hankyongi</name>
    <dbReference type="NCBI Taxonomy" id="1176532"/>
    <lineage>
        <taxon>Bacteria</taxon>
        <taxon>Pseudomonadati</taxon>
        <taxon>Bacteroidota</taxon>
        <taxon>Flavobacteriia</taxon>
        <taxon>Flavobacteriales</taxon>
        <taxon>Flavobacteriaceae</taxon>
        <taxon>Flavobacterium</taxon>
    </lineage>
</organism>
<evidence type="ECO:0000256" key="1">
    <source>
        <dbReference type="SAM" id="SignalP"/>
    </source>
</evidence>
<feature type="chain" id="PRO_5046496570" evidence="1">
    <location>
        <begin position="21"/>
        <end position="63"/>
    </location>
</feature>